<accession>A0A183KQL6</accession>
<sequence length="49" mass="5313">MESCIKISLSSSSSFIVLSSVIVNGSSGWISKSFKYVQIVELVEEPGFI</sequence>
<reference evidence="1 2" key="2">
    <citation type="submission" date="2018-11" db="EMBL/GenBank/DDBJ databases">
        <authorList>
            <consortium name="Pathogen Informatics"/>
        </authorList>
    </citation>
    <scope>NUCLEOTIDE SEQUENCE [LARGE SCALE GENOMIC DNA]</scope>
    <source>
        <strain evidence="1">Dakar</strain>
        <strain evidence="2">Dakar, Senegal</strain>
    </source>
</reference>
<gene>
    <name evidence="1" type="ORF">SCUD_LOCUS17352</name>
</gene>
<evidence type="ECO:0000313" key="1">
    <source>
        <dbReference type="EMBL" id="VDP63379.1"/>
    </source>
</evidence>
<proteinExistence type="predicted"/>
<reference evidence="3" key="1">
    <citation type="submission" date="2016-06" db="UniProtKB">
        <authorList>
            <consortium name="WormBaseParasite"/>
        </authorList>
    </citation>
    <scope>IDENTIFICATION</scope>
</reference>
<protein>
    <submittedName>
        <fullName evidence="1 3">Uncharacterized protein</fullName>
    </submittedName>
</protein>
<keyword evidence="2" id="KW-1185">Reference proteome</keyword>
<dbReference type="AlphaFoldDB" id="A0A183KQL6"/>
<dbReference type="WBParaSite" id="SCUD_0001735401-mRNA-1">
    <property type="protein sequence ID" value="SCUD_0001735401-mRNA-1"/>
    <property type="gene ID" value="SCUD_0001735401"/>
</dbReference>
<evidence type="ECO:0000313" key="3">
    <source>
        <dbReference type="WBParaSite" id="SCUD_0001735401-mRNA-1"/>
    </source>
</evidence>
<organism evidence="3">
    <name type="scientific">Schistosoma curassoni</name>
    <dbReference type="NCBI Taxonomy" id="6186"/>
    <lineage>
        <taxon>Eukaryota</taxon>
        <taxon>Metazoa</taxon>
        <taxon>Spiralia</taxon>
        <taxon>Lophotrochozoa</taxon>
        <taxon>Platyhelminthes</taxon>
        <taxon>Trematoda</taxon>
        <taxon>Digenea</taxon>
        <taxon>Strigeidida</taxon>
        <taxon>Schistosomatoidea</taxon>
        <taxon>Schistosomatidae</taxon>
        <taxon>Schistosoma</taxon>
    </lineage>
</organism>
<dbReference type="EMBL" id="UZAK01039689">
    <property type="protein sequence ID" value="VDP63379.1"/>
    <property type="molecule type" value="Genomic_DNA"/>
</dbReference>
<evidence type="ECO:0000313" key="2">
    <source>
        <dbReference type="Proteomes" id="UP000279833"/>
    </source>
</evidence>
<dbReference type="Proteomes" id="UP000279833">
    <property type="component" value="Unassembled WGS sequence"/>
</dbReference>
<name>A0A183KQL6_9TREM</name>